<proteinExistence type="predicted"/>
<dbReference type="Gene3D" id="3.90.1580.10">
    <property type="entry name" value="paralog of FGE (formylglycine-generating enzyme)"/>
    <property type="match status" value="1"/>
</dbReference>
<dbReference type="GO" id="GO:0120147">
    <property type="term" value="F:formylglycine-generating oxidase activity"/>
    <property type="evidence" value="ECO:0007669"/>
    <property type="project" value="TreeGrafter"/>
</dbReference>
<organism evidence="2">
    <name type="scientific">hydrothermal vent metagenome</name>
    <dbReference type="NCBI Taxonomy" id="652676"/>
    <lineage>
        <taxon>unclassified sequences</taxon>
        <taxon>metagenomes</taxon>
        <taxon>ecological metagenomes</taxon>
    </lineage>
</organism>
<dbReference type="Pfam" id="PF03781">
    <property type="entry name" value="FGE-sulfatase"/>
    <property type="match status" value="1"/>
</dbReference>
<reference evidence="2" key="1">
    <citation type="submission" date="2018-06" db="EMBL/GenBank/DDBJ databases">
        <authorList>
            <person name="Zhirakovskaya E."/>
        </authorList>
    </citation>
    <scope>NUCLEOTIDE SEQUENCE</scope>
</reference>
<dbReference type="InterPro" id="IPR042095">
    <property type="entry name" value="SUMF_sf"/>
</dbReference>
<protein>
    <recommendedName>
        <fullName evidence="1">Sulfatase-modifying factor enzyme-like domain-containing protein</fullName>
    </recommendedName>
</protein>
<dbReference type="PANTHER" id="PTHR23150">
    <property type="entry name" value="SULFATASE MODIFYING FACTOR 1, 2"/>
    <property type="match status" value="1"/>
</dbReference>
<dbReference type="InterPro" id="IPR036280">
    <property type="entry name" value="Multihaem_cyt_sf"/>
</dbReference>
<accession>A0A3B0QTB2</accession>
<name>A0A3B0QTB2_9ZZZZ</name>
<evidence type="ECO:0000259" key="1">
    <source>
        <dbReference type="Pfam" id="PF03781"/>
    </source>
</evidence>
<dbReference type="InterPro" id="IPR051043">
    <property type="entry name" value="Sulfatase_Mod_Factor_Kinase"/>
</dbReference>
<dbReference type="InterPro" id="IPR005532">
    <property type="entry name" value="SUMF_dom"/>
</dbReference>
<evidence type="ECO:0000313" key="2">
    <source>
        <dbReference type="EMBL" id="VAV83279.1"/>
    </source>
</evidence>
<feature type="domain" description="Sulfatase-modifying factor enzyme-like" evidence="1">
    <location>
        <begin position="105"/>
        <end position="336"/>
    </location>
</feature>
<sequence length="338" mass="38162">MIPFVKNIVRALVVIFAAFGLFFIVGSGPVAATDTCIGCHTNPKYEKKDAERLAECLRCHGDAGHPLKDRAGKVLSRDAAKKGSIDIAKHPKVIKSQKLTAGDYKKMIFVPRGEFLMGSDDRLRDEKPALISYIDAFYIDRFEVTNKDYKEFTDATGATDSTGRGRLPEHWDRGVDENLYPPEKAKHPVVFVSWHDADDYCRWRGKRLPRETEWEKAARGTDGRTYPWGNKWDLEKSNNPLKGIEDTLPVGSFEVGKSPYGLYDMSGNVWEWVDDLYLAHAGSEYVSPEFGSKYKLLKGGSWWDCMFYGCGISAPVYNRSFFDANTRNDSFGFRCAAD</sequence>
<dbReference type="AlphaFoldDB" id="A0A3B0QTB2"/>
<dbReference type="PANTHER" id="PTHR23150:SF19">
    <property type="entry name" value="FORMYLGLYCINE-GENERATING ENZYME"/>
    <property type="match status" value="1"/>
</dbReference>
<dbReference type="InterPro" id="IPR016187">
    <property type="entry name" value="CTDL_fold"/>
</dbReference>
<dbReference type="SUPFAM" id="SSF48695">
    <property type="entry name" value="Multiheme cytochromes"/>
    <property type="match status" value="1"/>
</dbReference>
<dbReference type="SUPFAM" id="SSF56436">
    <property type="entry name" value="C-type lectin-like"/>
    <property type="match status" value="1"/>
</dbReference>
<gene>
    <name evidence="2" type="ORF">MNBD_DELTA01-1515</name>
</gene>
<dbReference type="EMBL" id="UOEA01000037">
    <property type="protein sequence ID" value="VAV83279.1"/>
    <property type="molecule type" value="Genomic_DNA"/>
</dbReference>